<protein>
    <submittedName>
        <fullName evidence="3">Alpha/beta fold family hydrolase</fullName>
    </submittedName>
</protein>
<feature type="domain" description="AB hydrolase-1" evidence="2">
    <location>
        <begin position="31"/>
        <end position="274"/>
    </location>
</feature>
<dbReference type="GO" id="GO:0016020">
    <property type="term" value="C:membrane"/>
    <property type="evidence" value="ECO:0007669"/>
    <property type="project" value="TreeGrafter"/>
</dbReference>
<dbReference type="PANTHER" id="PTHR43798:SF31">
    <property type="entry name" value="AB HYDROLASE SUPERFAMILY PROTEIN YCLE"/>
    <property type="match status" value="1"/>
</dbReference>
<dbReference type="PATRIC" id="fig|1280951.3.peg.1877"/>
<reference evidence="3 4" key="1">
    <citation type="submission" date="2013-04" db="EMBL/GenBank/DDBJ databases">
        <title>Hyphomonas hirschiana VP5 Genome Sequencing.</title>
        <authorList>
            <person name="Lai Q."/>
            <person name="Shao Z."/>
        </authorList>
    </citation>
    <scope>NUCLEOTIDE SEQUENCE [LARGE SCALE GENOMIC DNA]</scope>
    <source>
        <strain evidence="3 4">VP5</strain>
    </source>
</reference>
<dbReference type="InterPro" id="IPR000073">
    <property type="entry name" value="AB_hydrolase_1"/>
</dbReference>
<sequence>MLPDGTDIHWTSPDGLTLYAKAYGPEDARLTVLCLHGLTRNHQDFEPMIAALPRHHRYIAVDVRGRGKSAYDPKPDNYQPPVYARDMFALLDTLGIARAALIGTSMGGLISLLMARSAPKRVAGIVLNDVGPVVEKAGLARIGSYAGKVAPVTDWESAAAAVKTLQGAAFPDMPEGRWMDFARRTYKELPSGEVVLAYDPGIARSLGKVKPGPVTNFILWRLFAASRKAPLLIIRGETSDILSAGTAEMMVRRHPDARLATVPRVGHAPILDEPQAVSAISDFLSRLETTA</sequence>
<dbReference type="PRINTS" id="PR00111">
    <property type="entry name" value="ABHYDROLASE"/>
</dbReference>
<dbReference type="InterPro" id="IPR050266">
    <property type="entry name" value="AB_hydrolase_sf"/>
</dbReference>
<name>A0A059FSL4_9PROT</name>
<comment type="caution">
    <text evidence="3">The sequence shown here is derived from an EMBL/GenBank/DDBJ whole genome shotgun (WGS) entry which is preliminary data.</text>
</comment>
<organism evidence="3 4">
    <name type="scientific">Hyphomonas hirschiana VP5</name>
    <dbReference type="NCBI Taxonomy" id="1280951"/>
    <lineage>
        <taxon>Bacteria</taxon>
        <taxon>Pseudomonadati</taxon>
        <taxon>Pseudomonadota</taxon>
        <taxon>Alphaproteobacteria</taxon>
        <taxon>Hyphomonadales</taxon>
        <taxon>Hyphomonadaceae</taxon>
        <taxon>Hyphomonas</taxon>
    </lineage>
</organism>
<dbReference type="Pfam" id="PF00561">
    <property type="entry name" value="Abhydrolase_1"/>
    <property type="match status" value="1"/>
</dbReference>
<dbReference type="Proteomes" id="UP000025061">
    <property type="component" value="Unassembled WGS sequence"/>
</dbReference>
<dbReference type="GO" id="GO:0016787">
    <property type="term" value="F:hydrolase activity"/>
    <property type="evidence" value="ECO:0007669"/>
    <property type="project" value="UniProtKB-KW"/>
</dbReference>
<keyword evidence="4" id="KW-1185">Reference proteome</keyword>
<evidence type="ECO:0000313" key="3">
    <source>
        <dbReference type="EMBL" id="KCZ93582.1"/>
    </source>
</evidence>
<dbReference type="Gene3D" id="3.40.50.1820">
    <property type="entry name" value="alpha/beta hydrolase"/>
    <property type="match status" value="1"/>
</dbReference>
<evidence type="ECO:0000259" key="2">
    <source>
        <dbReference type="Pfam" id="PF00561"/>
    </source>
</evidence>
<proteinExistence type="predicted"/>
<accession>A0A059FSL4</accession>
<dbReference type="OrthoDB" id="9791366at2"/>
<dbReference type="InterPro" id="IPR029058">
    <property type="entry name" value="AB_hydrolase_fold"/>
</dbReference>
<evidence type="ECO:0000313" key="4">
    <source>
        <dbReference type="Proteomes" id="UP000025061"/>
    </source>
</evidence>
<keyword evidence="1 3" id="KW-0378">Hydrolase</keyword>
<dbReference type="AlphaFoldDB" id="A0A059FSL4"/>
<dbReference type="PANTHER" id="PTHR43798">
    <property type="entry name" value="MONOACYLGLYCEROL LIPASE"/>
    <property type="match status" value="1"/>
</dbReference>
<dbReference type="SUPFAM" id="SSF53474">
    <property type="entry name" value="alpha/beta-Hydrolases"/>
    <property type="match status" value="1"/>
</dbReference>
<dbReference type="EMBL" id="ARYI01000007">
    <property type="protein sequence ID" value="KCZ93582.1"/>
    <property type="molecule type" value="Genomic_DNA"/>
</dbReference>
<gene>
    <name evidence="3" type="ORF">HHI_09307</name>
</gene>
<dbReference type="RefSeq" id="WP_011648025.1">
    <property type="nucleotide sequence ID" value="NZ_ARYI01000007.1"/>
</dbReference>
<evidence type="ECO:0000256" key="1">
    <source>
        <dbReference type="ARBA" id="ARBA00022801"/>
    </source>
</evidence>